<name>A0A3S8RL89_9FIRM</name>
<dbReference type="Proteomes" id="UP000278804">
    <property type="component" value="Chromosome"/>
</dbReference>
<dbReference type="InterPro" id="IPR004466">
    <property type="entry name" value="RNase_M5"/>
</dbReference>
<proteinExistence type="inferred from homology"/>
<keyword evidence="10 11" id="KW-0694">RNA-binding</keyword>
<keyword evidence="1 11" id="KW-0963">Cytoplasm</keyword>
<dbReference type="SUPFAM" id="SSF110455">
    <property type="entry name" value="Toprim domain"/>
    <property type="match status" value="1"/>
</dbReference>
<dbReference type="NCBIfam" id="TIGR00334">
    <property type="entry name" value="5S_RNA_mat_M5"/>
    <property type="match status" value="1"/>
</dbReference>
<evidence type="ECO:0000256" key="11">
    <source>
        <dbReference type="HAMAP-Rule" id="MF_01469"/>
    </source>
</evidence>
<dbReference type="KEGG" id="eri:EEI45_01880"/>
<evidence type="ECO:0000256" key="10">
    <source>
        <dbReference type="ARBA" id="ARBA00022884"/>
    </source>
</evidence>
<dbReference type="PANTHER" id="PTHR39156">
    <property type="entry name" value="RIBONUCLEASE M5"/>
    <property type="match status" value="1"/>
</dbReference>
<feature type="domain" description="Toprim" evidence="13">
    <location>
        <begin position="7"/>
        <end position="86"/>
    </location>
</feature>
<gene>
    <name evidence="11 14" type="primary">rnmV</name>
    <name evidence="14" type="ORF">EEI45_01880</name>
</gene>
<comment type="function">
    <text evidence="11">Required for correct processing of both the 5' and 3' ends of 5S rRNA precursor. Cleaves both sides of a double-stranded region yielding mature 5S rRNA in one step.</text>
</comment>
<evidence type="ECO:0000313" key="14">
    <source>
        <dbReference type="EMBL" id="AZK43701.1"/>
    </source>
</evidence>
<dbReference type="GO" id="GO:0006364">
    <property type="term" value="P:rRNA processing"/>
    <property type="evidence" value="ECO:0007669"/>
    <property type="project" value="UniProtKB-UniRule"/>
</dbReference>
<evidence type="ECO:0000256" key="5">
    <source>
        <dbReference type="ARBA" id="ARBA00022723"/>
    </source>
</evidence>
<dbReference type="HAMAP" id="MF_01469">
    <property type="entry name" value="RNase_M5"/>
    <property type="match status" value="1"/>
</dbReference>
<dbReference type="GO" id="GO:0046872">
    <property type="term" value="F:metal ion binding"/>
    <property type="evidence" value="ECO:0007669"/>
    <property type="project" value="UniProtKB-KW"/>
</dbReference>
<dbReference type="PROSITE" id="PS50880">
    <property type="entry name" value="TOPRIM"/>
    <property type="match status" value="1"/>
</dbReference>
<accession>A0A3S8RL89</accession>
<keyword evidence="2 11" id="KW-0690">Ribosome biogenesis</keyword>
<keyword evidence="9" id="KW-0460">Magnesium</keyword>
<reference evidence="14 15" key="1">
    <citation type="journal article" date="2020" name="Int. J. Syst. Evol. Microbiol.">
        <title>Description of Erysipelothrix piscisicarius sp. nov., an emergent fish pathogen, and assessment of virulence using a tiger barb (Puntigrus tetrazona) infection model.</title>
        <authorList>
            <person name="Pomaranski E.K."/>
            <person name="Griffin M.J."/>
            <person name="Camus A.C."/>
            <person name="Armwood A.R."/>
            <person name="Shelley J."/>
            <person name="Waldbieser G.C."/>
            <person name="LaFrentz B.R."/>
            <person name="Garcia J.C."/>
            <person name="Yanong R."/>
            <person name="Soto E."/>
        </authorList>
    </citation>
    <scope>NUCLEOTIDE SEQUENCE [LARGE SCALE GENOMIC DNA]</scope>
    <source>
        <strain evidence="14 15">15TAL0474</strain>
    </source>
</reference>
<comment type="subcellular location">
    <subcellularLocation>
        <location evidence="11">Cytoplasm</location>
    </subcellularLocation>
</comment>
<keyword evidence="8 11" id="KW-0378">Hydrolase</keyword>
<evidence type="ECO:0000256" key="8">
    <source>
        <dbReference type="ARBA" id="ARBA00022801"/>
    </source>
</evidence>
<evidence type="ECO:0000259" key="13">
    <source>
        <dbReference type="PROSITE" id="PS50880"/>
    </source>
</evidence>
<dbReference type="SMART" id="SM00493">
    <property type="entry name" value="TOPRIM"/>
    <property type="match status" value="1"/>
</dbReference>
<dbReference type="GO" id="GO:0019843">
    <property type="term" value="F:rRNA binding"/>
    <property type="evidence" value="ECO:0007669"/>
    <property type="project" value="UniProtKB-KW"/>
</dbReference>
<evidence type="ECO:0000256" key="1">
    <source>
        <dbReference type="ARBA" id="ARBA00022490"/>
    </source>
</evidence>
<dbReference type="Gene3D" id="3.40.1360.10">
    <property type="match status" value="1"/>
</dbReference>
<keyword evidence="7 11" id="KW-0255">Endonuclease</keyword>
<keyword evidence="3 11" id="KW-0698">rRNA processing</keyword>
<comment type="similarity">
    <text evidence="11">Belongs to the ribonuclease M5 family.</text>
</comment>
<dbReference type="InterPro" id="IPR006171">
    <property type="entry name" value="TOPRIM_dom"/>
</dbReference>
<sequence>MNKLKIQEVIVVEGKHDKEKILKCVDADVIMSSGTHMSADFLALCKRLNEERGIIVFTDPDGPGEMIRRRIIETVGTCKHASLHVLQTKKKQKVGIEHADCDDIVEALSTCSTFSLNNQSLTLPEFQSFGLSGASDSALRRDLLSEAFRFPKSNAKSCLKYLNMLNITKADCLMVLKESNYENNR</sequence>
<keyword evidence="4 11" id="KW-0540">Nuclease</keyword>
<dbReference type="PANTHER" id="PTHR39156:SF1">
    <property type="entry name" value="RIBONUCLEASE M5"/>
    <property type="match status" value="1"/>
</dbReference>
<keyword evidence="15" id="KW-1185">Reference proteome</keyword>
<keyword evidence="6 11" id="KW-0699">rRNA-binding</keyword>
<evidence type="ECO:0000256" key="12">
    <source>
        <dbReference type="NCBIfam" id="TIGR00334"/>
    </source>
</evidence>
<evidence type="ECO:0000256" key="4">
    <source>
        <dbReference type="ARBA" id="ARBA00022722"/>
    </source>
</evidence>
<evidence type="ECO:0000313" key="15">
    <source>
        <dbReference type="Proteomes" id="UP000278804"/>
    </source>
</evidence>
<keyword evidence="5" id="KW-0479">Metal-binding</keyword>
<evidence type="ECO:0000256" key="7">
    <source>
        <dbReference type="ARBA" id="ARBA00022759"/>
    </source>
</evidence>
<dbReference type="GO" id="GO:0043822">
    <property type="term" value="F:ribonuclease M5 activity"/>
    <property type="evidence" value="ECO:0007669"/>
    <property type="project" value="UniProtKB-UniRule"/>
</dbReference>
<dbReference type="CDD" id="cd01027">
    <property type="entry name" value="TOPRIM_RNase_M5_like"/>
    <property type="match status" value="1"/>
</dbReference>
<dbReference type="InterPro" id="IPR034141">
    <property type="entry name" value="TOPRIM_RNase_M5-like"/>
</dbReference>
<evidence type="ECO:0000256" key="6">
    <source>
        <dbReference type="ARBA" id="ARBA00022730"/>
    </source>
</evidence>
<dbReference type="EMBL" id="CP034234">
    <property type="protein sequence ID" value="AZK43701.1"/>
    <property type="molecule type" value="Genomic_DNA"/>
</dbReference>
<dbReference type="GO" id="GO:0005737">
    <property type="term" value="C:cytoplasm"/>
    <property type="evidence" value="ECO:0007669"/>
    <property type="project" value="UniProtKB-SubCell"/>
</dbReference>
<dbReference type="AlphaFoldDB" id="A0A3S8RL89"/>
<evidence type="ECO:0000256" key="9">
    <source>
        <dbReference type="ARBA" id="ARBA00022842"/>
    </source>
</evidence>
<dbReference type="EC" id="3.1.26.8" evidence="11 12"/>
<dbReference type="RefSeq" id="WP_125163918.1">
    <property type="nucleotide sequence ID" value="NZ_CP034234.1"/>
</dbReference>
<dbReference type="Pfam" id="PF01751">
    <property type="entry name" value="Toprim"/>
    <property type="match status" value="1"/>
</dbReference>
<protein>
    <recommendedName>
        <fullName evidence="11 12">Ribonuclease M5</fullName>
        <ecNumber evidence="11 12">3.1.26.8</ecNumber>
    </recommendedName>
    <alternativeName>
        <fullName evidence="11">RNase M5</fullName>
    </alternativeName>
    <alternativeName>
        <fullName evidence="11">Ribosomal RNA terminal maturase M5</fullName>
    </alternativeName>
</protein>
<dbReference type="InterPro" id="IPR025156">
    <property type="entry name" value="RNase_M5_C"/>
</dbReference>
<dbReference type="Pfam" id="PF13331">
    <property type="entry name" value="DUF4093"/>
    <property type="match status" value="1"/>
</dbReference>
<organism evidence="14 15">
    <name type="scientific">Erysipelothrix piscisicarius</name>
    <dbReference type="NCBI Taxonomy" id="2485784"/>
    <lineage>
        <taxon>Bacteria</taxon>
        <taxon>Bacillati</taxon>
        <taxon>Bacillota</taxon>
        <taxon>Erysipelotrichia</taxon>
        <taxon>Erysipelotrichales</taxon>
        <taxon>Erysipelotrichaceae</taxon>
        <taxon>Erysipelothrix</taxon>
    </lineage>
</organism>
<comment type="catalytic activity">
    <reaction evidence="11">
        <text>Endonucleolytic cleavage of RNA, removing 21 and 42 nucleotides, respectively, from the 5'- and 3'-termini of a 5S-rRNA precursor.</text>
        <dbReference type="EC" id="3.1.26.8"/>
    </reaction>
</comment>
<evidence type="ECO:0000256" key="3">
    <source>
        <dbReference type="ARBA" id="ARBA00022552"/>
    </source>
</evidence>
<evidence type="ECO:0000256" key="2">
    <source>
        <dbReference type="ARBA" id="ARBA00022517"/>
    </source>
</evidence>